<evidence type="ECO:0000256" key="5">
    <source>
        <dbReference type="ARBA" id="ARBA00022840"/>
    </source>
</evidence>
<dbReference type="InterPro" id="IPR017871">
    <property type="entry name" value="ABC_transporter-like_CS"/>
</dbReference>
<evidence type="ECO:0000256" key="6">
    <source>
        <dbReference type="ARBA" id="ARBA00022967"/>
    </source>
</evidence>
<dbReference type="Gene3D" id="3.40.50.300">
    <property type="entry name" value="P-loop containing nucleotide triphosphate hydrolases"/>
    <property type="match status" value="1"/>
</dbReference>
<proteinExistence type="inferred from homology"/>
<dbReference type="InterPro" id="IPR027417">
    <property type="entry name" value="P-loop_NTPase"/>
</dbReference>
<keyword evidence="10" id="KW-0449">Lipoprotein</keyword>
<comment type="function">
    <text evidence="8">Part of the ABC transporter complex LolCDE involved in the translocation of mature outer membrane-directed lipoproteins, from the inner membrane to the periplasmic chaperone, LolA. Responsible for the formation of the LolA-lipoprotein complex in an ATP-dependent manner.</text>
</comment>
<dbReference type="PROSITE" id="PS00211">
    <property type="entry name" value="ABC_TRANSPORTER_1"/>
    <property type="match status" value="1"/>
</dbReference>
<keyword evidence="2 8" id="KW-1003">Cell membrane</keyword>
<dbReference type="InterPro" id="IPR003593">
    <property type="entry name" value="AAA+_ATPase"/>
</dbReference>
<dbReference type="GO" id="GO:0089705">
    <property type="term" value="P:protein localization to outer membrane"/>
    <property type="evidence" value="ECO:0007669"/>
    <property type="project" value="TreeGrafter"/>
</dbReference>
<feature type="domain" description="ABC transporter" evidence="9">
    <location>
        <begin position="9"/>
        <end position="228"/>
    </location>
</feature>
<dbReference type="InterPro" id="IPR015854">
    <property type="entry name" value="ABC_transpr_LolD-like"/>
</dbReference>
<dbReference type="PANTHER" id="PTHR24220:SF689">
    <property type="entry name" value="LIPOPROTEIN-RELEASING SYSTEM ATP-BINDING PROTEIN LOLD"/>
    <property type="match status" value="1"/>
</dbReference>
<comment type="similarity">
    <text evidence="8">Belongs to the ABC transporter superfamily. Lipoprotein translocase (TC 3.A.1.125) family.</text>
</comment>
<protein>
    <recommendedName>
        <fullName evidence="8">Lipoprotein-releasing system ATP-binding protein LolD</fullName>
        <ecNumber evidence="8">7.6.2.-</ecNumber>
    </recommendedName>
</protein>
<evidence type="ECO:0000313" key="10">
    <source>
        <dbReference type="EMBL" id="PCJ22820.1"/>
    </source>
</evidence>
<dbReference type="EC" id="7.6.2.-" evidence="8"/>
<dbReference type="PANTHER" id="PTHR24220">
    <property type="entry name" value="IMPORT ATP-BINDING PROTEIN"/>
    <property type="match status" value="1"/>
</dbReference>
<keyword evidence="1 8" id="KW-0813">Transport</keyword>
<dbReference type="GO" id="GO:0022857">
    <property type="term" value="F:transmembrane transporter activity"/>
    <property type="evidence" value="ECO:0007669"/>
    <property type="project" value="TreeGrafter"/>
</dbReference>
<dbReference type="GO" id="GO:0005524">
    <property type="term" value="F:ATP binding"/>
    <property type="evidence" value="ECO:0007669"/>
    <property type="project" value="UniProtKB-UniRule"/>
</dbReference>
<evidence type="ECO:0000256" key="8">
    <source>
        <dbReference type="RuleBase" id="RU367068"/>
    </source>
</evidence>
<comment type="subunit">
    <text evidence="8">The complex is composed of two ATP-binding proteins (LolD) and two transmembrane proteins (LolC and LolE).</text>
</comment>
<gene>
    <name evidence="8 10" type="primary">lolD</name>
    <name evidence="10" type="ORF">COA96_13410</name>
</gene>
<dbReference type="InterPro" id="IPR011924">
    <property type="entry name" value="LolD_lipo_ATP-bd"/>
</dbReference>
<evidence type="ECO:0000259" key="9">
    <source>
        <dbReference type="PROSITE" id="PS50893"/>
    </source>
</evidence>
<dbReference type="InterPro" id="IPR017911">
    <property type="entry name" value="MacB-like_ATP-bd"/>
</dbReference>
<evidence type="ECO:0000256" key="7">
    <source>
        <dbReference type="ARBA" id="ARBA00023136"/>
    </source>
</evidence>
<dbReference type="AlphaFoldDB" id="A0A2A5AUL0"/>
<organism evidence="10 11">
    <name type="scientific">SAR86 cluster bacterium</name>
    <dbReference type="NCBI Taxonomy" id="2030880"/>
    <lineage>
        <taxon>Bacteria</taxon>
        <taxon>Pseudomonadati</taxon>
        <taxon>Pseudomonadota</taxon>
        <taxon>Gammaproteobacteria</taxon>
        <taxon>SAR86 cluster</taxon>
    </lineage>
</organism>
<dbReference type="PROSITE" id="PS50893">
    <property type="entry name" value="ABC_TRANSPORTER_2"/>
    <property type="match status" value="1"/>
</dbReference>
<evidence type="ECO:0000256" key="1">
    <source>
        <dbReference type="ARBA" id="ARBA00022448"/>
    </source>
</evidence>
<evidence type="ECO:0000256" key="2">
    <source>
        <dbReference type="ARBA" id="ARBA00022475"/>
    </source>
</evidence>
<dbReference type="SMART" id="SM00382">
    <property type="entry name" value="AAA"/>
    <property type="match status" value="1"/>
</dbReference>
<dbReference type="GO" id="GO:0005886">
    <property type="term" value="C:plasma membrane"/>
    <property type="evidence" value="ECO:0007669"/>
    <property type="project" value="UniProtKB-SubCell"/>
</dbReference>
<evidence type="ECO:0000313" key="11">
    <source>
        <dbReference type="Proteomes" id="UP000218327"/>
    </source>
</evidence>
<reference evidence="11" key="1">
    <citation type="submission" date="2017-08" db="EMBL/GenBank/DDBJ databases">
        <title>A dynamic microbial community with high functional redundancy inhabits the cold, oxic subseafloor aquifer.</title>
        <authorList>
            <person name="Tully B.J."/>
            <person name="Wheat C.G."/>
            <person name="Glazer B.T."/>
            <person name="Huber J.A."/>
        </authorList>
    </citation>
    <scope>NUCLEOTIDE SEQUENCE [LARGE SCALE GENOMIC DNA]</scope>
</reference>
<keyword evidence="5 8" id="KW-0067">ATP-binding</keyword>
<sequence>MNDSKQTVLTCEHLSKTYSQGPQVVQVLKDINLEIYQGEQIAIVGSSGSGKTTLLNLLGGLDVPSSGKVTIAGKNLAEVNETERGLLRNKHLGFVYQFHHLLGEFTALENVCMPLLIARMGFDSATDKGRAMLERVGLASRLEHKPSELSGGERQRVAIARALVTEPSCVLLDEPTGNLDRHTAGEIHKLMSELNSNLNISFIVVTHDEQLANSMQRKLTLNDGLLNE</sequence>
<dbReference type="FunFam" id="3.40.50.300:FF:000230">
    <property type="entry name" value="Lipoprotein-releasing system ATP-binding protein LolD"/>
    <property type="match status" value="1"/>
</dbReference>
<evidence type="ECO:0000256" key="3">
    <source>
        <dbReference type="ARBA" id="ARBA00022519"/>
    </source>
</evidence>
<comment type="caution">
    <text evidence="10">The sequence shown here is derived from an EMBL/GenBank/DDBJ whole genome shotgun (WGS) entry which is preliminary data.</text>
</comment>
<dbReference type="Proteomes" id="UP000218327">
    <property type="component" value="Unassembled WGS sequence"/>
</dbReference>
<accession>A0A2A5AUL0</accession>
<dbReference type="NCBIfam" id="TIGR02211">
    <property type="entry name" value="LolD_lipo_ex"/>
    <property type="match status" value="1"/>
</dbReference>
<comment type="subcellular location">
    <subcellularLocation>
        <location evidence="8">Cell inner membrane</location>
        <topology evidence="8">Peripheral membrane protein</topology>
    </subcellularLocation>
</comment>
<dbReference type="EMBL" id="NVVJ01000050">
    <property type="protein sequence ID" value="PCJ22820.1"/>
    <property type="molecule type" value="Genomic_DNA"/>
</dbReference>
<keyword evidence="4 8" id="KW-0547">Nucleotide-binding</keyword>
<dbReference type="GO" id="GO:0016887">
    <property type="term" value="F:ATP hydrolysis activity"/>
    <property type="evidence" value="ECO:0007669"/>
    <property type="project" value="InterPro"/>
</dbReference>
<keyword evidence="6 8" id="KW-1278">Translocase</keyword>
<keyword evidence="3 8" id="KW-0997">Cell inner membrane</keyword>
<dbReference type="InterPro" id="IPR003439">
    <property type="entry name" value="ABC_transporter-like_ATP-bd"/>
</dbReference>
<name>A0A2A5AUL0_9GAMM</name>
<evidence type="ECO:0000256" key="4">
    <source>
        <dbReference type="ARBA" id="ARBA00022741"/>
    </source>
</evidence>
<dbReference type="CDD" id="cd03255">
    <property type="entry name" value="ABC_MJ0796_LolCDE_FtsE"/>
    <property type="match status" value="1"/>
</dbReference>
<dbReference type="GO" id="GO:0044874">
    <property type="term" value="P:lipoprotein localization to outer membrane"/>
    <property type="evidence" value="ECO:0007669"/>
    <property type="project" value="TreeGrafter"/>
</dbReference>
<dbReference type="Pfam" id="PF00005">
    <property type="entry name" value="ABC_tran"/>
    <property type="match status" value="1"/>
</dbReference>
<keyword evidence="7 8" id="KW-0472">Membrane</keyword>
<dbReference type="SUPFAM" id="SSF52540">
    <property type="entry name" value="P-loop containing nucleoside triphosphate hydrolases"/>
    <property type="match status" value="1"/>
</dbReference>